<dbReference type="Pfam" id="PF16327">
    <property type="entry name" value="CcmF_C"/>
    <property type="match status" value="1"/>
</dbReference>
<keyword evidence="5 10" id="KW-0812">Transmembrane</keyword>
<dbReference type="PRINTS" id="PR01411">
    <property type="entry name" value="CCMFBIOGNSIS"/>
</dbReference>
<dbReference type="Pfam" id="PF01578">
    <property type="entry name" value="Cytochrom_C_asm"/>
    <property type="match status" value="1"/>
</dbReference>
<evidence type="ECO:0000256" key="9">
    <source>
        <dbReference type="ARBA" id="ARBA00037230"/>
    </source>
</evidence>
<evidence type="ECO:0000259" key="12">
    <source>
        <dbReference type="Pfam" id="PF16327"/>
    </source>
</evidence>
<keyword evidence="3" id="KW-1003">Cell membrane</keyword>
<evidence type="ECO:0000256" key="5">
    <source>
        <dbReference type="ARBA" id="ARBA00022692"/>
    </source>
</evidence>
<dbReference type="EMBL" id="QWFX01000013">
    <property type="protein sequence ID" value="RIJ28486.1"/>
    <property type="molecule type" value="Genomic_DNA"/>
</dbReference>
<feature type="transmembrane region" description="Helical" evidence="10">
    <location>
        <begin position="6"/>
        <end position="25"/>
    </location>
</feature>
<keyword evidence="4" id="KW-0997">Cell inner membrane</keyword>
<evidence type="ECO:0000256" key="1">
    <source>
        <dbReference type="ARBA" id="ARBA00004429"/>
    </source>
</evidence>
<evidence type="ECO:0000256" key="2">
    <source>
        <dbReference type="ARBA" id="ARBA00009186"/>
    </source>
</evidence>
<evidence type="ECO:0000256" key="4">
    <source>
        <dbReference type="ARBA" id="ARBA00022519"/>
    </source>
</evidence>
<keyword evidence="7 10" id="KW-1133">Transmembrane helix</keyword>
<dbReference type="PANTHER" id="PTHR43653:SF1">
    <property type="entry name" value="CYTOCHROME C-TYPE BIOGENESIS PROTEIN CCMF"/>
    <property type="match status" value="1"/>
</dbReference>
<dbReference type="AlphaFoldDB" id="A0A399RA89"/>
<feature type="transmembrane region" description="Helical" evidence="10">
    <location>
        <begin position="88"/>
        <end position="106"/>
    </location>
</feature>
<comment type="subcellular location">
    <subcellularLocation>
        <location evidence="1">Cell inner membrane</location>
        <topology evidence="1">Multi-pass membrane protein</topology>
    </subcellularLocation>
</comment>
<accession>A0A399RA89</accession>
<feature type="transmembrane region" description="Helical" evidence="10">
    <location>
        <begin position="167"/>
        <end position="187"/>
    </location>
</feature>
<dbReference type="Proteomes" id="UP000266385">
    <property type="component" value="Unassembled WGS sequence"/>
</dbReference>
<evidence type="ECO:0000256" key="8">
    <source>
        <dbReference type="ARBA" id="ARBA00023136"/>
    </source>
</evidence>
<organism evidence="13 14">
    <name type="scientific">Henriciella mobilis</name>
    <dbReference type="NCBI Taxonomy" id="2305467"/>
    <lineage>
        <taxon>Bacteria</taxon>
        <taxon>Pseudomonadati</taxon>
        <taxon>Pseudomonadota</taxon>
        <taxon>Alphaproteobacteria</taxon>
        <taxon>Hyphomonadales</taxon>
        <taxon>Hyphomonadaceae</taxon>
        <taxon>Henriciella</taxon>
    </lineage>
</organism>
<sequence length="633" mass="67825">MIEAGHFAAFLALAFCGFQAGFGLAGDRARSGLFASLGFAAMGFAFLTLIVAFARSDFSVQLVAANSHTLKPFVYKIAGTWGNHEGSMALWCLVGLGFGAAADWLLKSDRRAFEARAIGVQGLLSLGALAYLLFASSPFTRLDPAPLQGQGLNPLLQDPALAIHPPMLYLGYVGYSFVFALAAAGLIEGRIDRQWARMARGWALAAFVPLTLGIALGSYWAYYELGWGGWWFWDPVENASLMPWLIGAALMHSLIVTEKRGSFSAWTALLAVLAFCFSMLGAFLVRSGVLTSVHSFAVDPLRGSFLLFGLLAFGGFALVLFALRAPKLSGGPAWLAASREGALMGNNLVLTVATATVMLGTLFPLIAEAAGQTISVGEPYFNLTFTPIMALALIALPVVQAWAWGKADLSSLWKWAAGFAGLVAVFWLAGIGPMDIPLLAGVGLAIGVWLLFGAGQEAWRRAKTMERLPKLPLRVWGMTLAHAGLGIFIIGAVLQTSGRTQTTLALQEGETQSIAGWQVRLDDVSSVEGPNWYAERATLTAERGGSETLLQPQKRYYPAARMPTTETAIHKTGMGDLYVALGDGRRNRAGETRWTFEVFFNPLIDFIYLGVTLIAIGAGLSMFGKRTKAGPES</sequence>
<dbReference type="RefSeq" id="WP_119377021.1">
    <property type="nucleotide sequence ID" value="NZ_QWFX01000013.1"/>
</dbReference>
<comment type="caution">
    <text evidence="13">The sequence shown here is derived from an EMBL/GenBank/DDBJ whole genome shotgun (WGS) entry which is preliminary data.</text>
</comment>
<feature type="transmembrane region" description="Helical" evidence="10">
    <location>
        <begin position="118"/>
        <end position="137"/>
    </location>
</feature>
<keyword evidence="8 10" id="KW-0472">Membrane</keyword>
<feature type="transmembrane region" description="Helical" evidence="10">
    <location>
        <begin position="606"/>
        <end position="624"/>
    </location>
</feature>
<protein>
    <submittedName>
        <fullName evidence="13">Heme lyase CcmF/NrfE family subunit</fullName>
    </submittedName>
</protein>
<reference evidence="13 14" key="1">
    <citation type="submission" date="2018-08" db="EMBL/GenBank/DDBJ databases">
        <title>Henriciella mobilis sp. nov., isolated from seawater.</title>
        <authorList>
            <person name="Cheng H."/>
            <person name="Wu Y.-H."/>
            <person name="Xu X.-W."/>
            <person name="Guo L.-L."/>
        </authorList>
    </citation>
    <scope>NUCLEOTIDE SEQUENCE [LARGE SCALE GENOMIC DNA]</scope>
    <source>
        <strain evidence="13 14">JN25</strain>
    </source>
</reference>
<gene>
    <name evidence="13" type="ORF">D1223_13995</name>
</gene>
<dbReference type="GO" id="GO:0020037">
    <property type="term" value="F:heme binding"/>
    <property type="evidence" value="ECO:0007669"/>
    <property type="project" value="InterPro"/>
</dbReference>
<keyword evidence="13" id="KW-0456">Lyase</keyword>
<feature type="transmembrane region" description="Helical" evidence="10">
    <location>
        <begin position="199"/>
        <end position="221"/>
    </location>
</feature>
<comment type="function">
    <text evidence="9">Required for the biogenesis of c-type cytochromes. Possible subunit of a heme lyase.</text>
</comment>
<name>A0A399RA89_9PROT</name>
<evidence type="ECO:0000256" key="10">
    <source>
        <dbReference type="SAM" id="Phobius"/>
    </source>
</evidence>
<dbReference type="OrthoDB" id="9761451at2"/>
<feature type="transmembrane region" description="Helical" evidence="10">
    <location>
        <begin position="264"/>
        <end position="285"/>
    </location>
</feature>
<keyword evidence="6" id="KW-0201">Cytochrome c-type biogenesis</keyword>
<dbReference type="GO" id="GO:0017004">
    <property type="term" value="P:cytochrome complex assembly"/>
    <property type="evidence" value="ECO:0007669"/>
    <property type="project" value="UniProtKB-KW"/>
</dbReference>
<dbReference type="PANTHER" id="PTHR43653">
    <property type="entry name" value="CYTOCHROME C ASSEMBLY PROTEIN-RELATED"/>
    <property type="match status" value="1"/>
</dbReference>
<dbReference type="InterPro" id="IPR003568">
    <property type="entry name" value="Cyt_c_biogenesis_CcmF"/>
</dbReference>
<feature type="transmembrane region" description="Helical" evidence="10">
    <location>
        <begin position="305"/>
        <end position="323"/>
    </location>
</feature>
<dbReference type="GO" id="GO:0016829">
    <property type="term" value="F:lyase activity"/>
    <property type="evidence" value="ECO:0007669"/>
    <property type="project" value="UniProtKB-KW"/>
</dbReference>
<dbReference type="GO" id="GO:0005886">
    <property type="term" value="C:plasma membrane"/>
    <property type="evidence" value="ECO:0007669"/>
    <property type="project" value="UniProtKB-SubCell"/>
</dbReference>
<feature type="transmembrane region" description="Helical" evidence="10">
    <location>
        <begin position="475"/>
        <end position="494"/>
    </location>
</feature>
<feature type="transmembrane region" description="Helical" evidence="10">
    <location>
        <begin position="241"/>
        <end position="257"/>
    </location>
</feature>
<evidence type="ECO:0000256" key="6">
    <source>
        <dbReference type="ARBA" id="ARBA00022748"/>
    </source>
</evidence>
<feature type="domain" description="Cytochrome c assembly protein" evidence="11">
    <location>
        <begin position="81"/>
        <end position="287"/>
    </location>
</feature>
<feature type="transmembrane region" description="Helical" evidence="10">
    <location>
        <begin position="32"/>
        <end position="54"/>
    </location>
</feature>
<keyword evidence="14" id="KW-1185">Reference proteome</keyword>
<evidence type="ECO:0000256" key="3">
    <source>
        <dbReference type="ARBA" id="ARBA00022475"/>
    </source>
</evidence>
<evidence type="ECO:0000313" key="14">
    <source>
        <dbReference type="Proteomes" id="UP000266385"/>
    </source>
</evidence>
<evidence type="ECO:0000313" key="13">
    <source>
        <dbReference type="EMBL" id="RIJ28486.1"/>
    </source>
</evidence>
<evidence type="ECO:0000259" key="11">
    <source>
        <dbReference type="Pfam" id="PF01578"/>
    </source>
</evidence>
<dbReference type="GO" id="GO:0015232">
    <property type="term" value="F:heme transmembrane transporter activity"/>
    <property type="evidence" value="ECO:0007669"/>
    <property type="project" value="InterPro"/>
</dbReference>
<feature type="domain" description="Cytochrome c-type biogenesis protein CcmF C-terminal" evidence="12">
    <location>
        <begin position="310"/>
        <end position="624"/>
    </location>
</feature>
<comment type="similarity">
    <text evidence="2">Belongs to the CcmF/CycK/Ccl1/NrfE/CcsA family.</text>
</comment>
<dbReference type="PRINTS" id="PR01410">
    <property type="entry name" value="CCBIOGENESIS"/>
</dbReference>
<dbReference type="InterPro" id="IPR003567">
    <property type="entry name" value="Cyt_c_biogenesis"/>
</dbReference>
<dbReference type="InterPro" id="IPR002541">
    <property type="entry name" value="Cyt_c_assembly"/>
</dbReference>
<evidence type="ECO:0000256" key="7">
    <source>
        <dbReference type="ARBA" id="ARBA00022989"/>
    </source>
</evidence>
<feature type="transmembrane region" description="Helical" evidence="10">
    <location>
        <begin position="344"/>
        <end position="367"/>
    </location>
</feature>
<proteinExistence type="inferred from homology"/>
<feature type="transmembrane region" description="Helical" evidence="10">
    <location>
        <begin position="411"/>
        <end position="430"/>
    </location>
</feature>
<feature type="transmembrane region" description="Helical" evidence="10">
    <location>
        <begin position="379"/>
        <end position="399"/>
    </location>
</feature>
<feature type="transmembrane region" description="Helical" evidence="10">
    <location>
        <begin position="436"/>
        <end position="454"/>
    </location>
</feature>
<dbReference type="InterPro" id="IPR032523">
    <property type="entry name" value="CcmF_C"/>
</dbReference>